<evidence type="ECO:0000313" key="3">
    <source>
        <dbReference type="EMBL" id="TDR41388.1"/>
    </source>
</evidence>
<dbReference type="RefSeq" id="WP_109348964.1">
    <property type="nucleotide sequence ID" value="NZ_BJUE01000003.1"/>
</dbReference>
<dbReference type="Proteomes" id="UP000294641">
    <property type="component" value="Unassembled WGS sequence"/>
</dbReference>
<dbReference type="InterPro" id="IPR011990">
    <property type="entry name" value="TPR-like_helical_dom_sf"/>
</dbReference>
<dbReference type="Gene3D" id="1.25.40.10">
    <property type="entry name" value="Tetratricopeptide repeat domain"/>
    <property type="match status" value="1"/>
</dbReference>
<evidence type="ECO:0000313" key="2">
    <source>
        <dbReference type="EMBL" id="STX09893.1"/>
    </source>
</evidence>
<feature type="repeat" description="TPR" evidence="1">
    <location>
        <begin position="66"/>
        <end position="99"/>
    </location>
</feature>
<dbReference type="PROSITE" id="PS50005">
    <property type="entry name" value="TPR"/>
    <property type="match status" value="1"/>
</dbReference>
<evidence type="ECO:0008006" key="6">
    <source>
        <dbReference type="Google" id="ProtNLM"/>
    </source>
</evidence>
<dbReference type="OrthoDB" id="9977721at2"/>
<dbReference type="Proteomes" id="UP000254330">
    <property type="component" value="Unassembled WGS sequence"/>
</dbReference>
<evidence type="ECO:0000313" key="4">
    <source>
        <dbReference type="Proteomes" id="UP000254330"/>
    </source>
</evidence>
<protein>
    <recommendedName>
        <fullName evidence="6">Tetratricopeptide repeat protein</fullName>
    </recommendedName>
</protein>
<dbReference type="AlphaFoldDB" id="A0A8B4QAV8"/>
<gene>
    <name evidence="3" type="ORF">DFR61_10686</name>
    <name evidence="2" type="ORF">NCTC10597_01600</name>
</gene>
<evidence type="ECO:0000256" key="1">
    <source>
        <dbReference type="PROSITE-ProRule" id="PRU00339"/>
    </source>
</evidence>
<dbReference type="InterPro" id="IPR019734">
    <property type="entry name" value="TPR_rpt"/>
</dbReference>
<keyword evidence="5" id="KW-1185">Reference proteome</keyword>
<accession>A0A8B4QAV8</accession>
<proteinExistence type="predicted"/>
<reference evidence="2 4" key="1">
    <citation type="submission" date="2018-06" db="EMBL/GenBank/DDBJ databases">
        <authorList>
            <consortium name="Pathogen Informatics"/>
            <person name="Doyle S."/>
        </authorList>
    </citation>
    <scope>NUCLEOTIDE SEQUENCE [LARGE SCALE GENOMIC DNA]</scope>
    <source>
        <strain evidence="2 4">NCTC10597</strain>
    </source>
</reference>
<reference evidence="3 5" key="2">
    <citation type="submission" date="2019-03" db="EMBL/GenBank/DDBJ databases">
        <title>Genomic Encyclopedia of Type Strains, Phase IV (KMG-IV): sequencing the most valuable type-strain genomes for metagenomic binning, comparative biology and taxonomic classification.</title>
        <authorList>
            <person name="Goeker M."/>
        </authorList>
    </citation>
    <scope>NUCLEOTIDE SEQUENCE [LARGE SCALE GENOMIC DNA]</scope>
    <source>
        <strain evidence="3 5">DSM 20580</strain>
    </source>
</reference>
<organism evidence="2 4">
    <name type="scientific">Kurthia zopfii</name>
    <dbReference type="NCBI Taxonomy" id="1650"/>
    <lineage>
        <taxon>Bacteria</taxon>
        <taxon>Bacillati</taxon>
        <taxon>Bacillota</taxon>
        <taxon>Bacilli</taxon>
        <taxon>Bacillales</taxon>
        <taxon>Caryophanaceae</taxon>
        <taxon>Kurthia</taxon>
    </lineage>
</organism>
<dbReference type="SUPFAM" id="SSF48452">
    <property type="entry name" value="TPR-like"/>
    <property type="match status" value="1"/>
</dbReference>
<comment type="caution">
    <text evidence="2">The sequence shown here is derived from an EMBL/GenBank/DDBJ whole genome shotgun (WGS) entry which is preliminary data.</text>
</comment>
<sequence length="145" mass="17462">MLWIVFFLLISLGLVKIWKVGTVEAMSYSSVLRRGLLFEVLQLNAYAIEVYTRGLEQLTLSEDERNNLHYLIGILFQKQKKEQLAITHFDEVFKTEPDFYEYKKEYRDIIKTYKKMDRQKLQHILAVFEKQSDHDERFSKLKYVE</sequence>
<dbReference type="EMBL" id="SNZG01000006">
    <property type="protein sequence ID" value="TDR41388.1"/>
    <property type="molecule type" value="Genomic_DNA"/>
</dbReference>
<name>A0A8B4QAV8_9BACL</name>
<keyword evidence="1" id="KW-0802">TPR repeat</keyword>
<evidence type="ECO:0000313" key="5">
    <source>
        <dbReference type="Proteomes" id="UP000294641"/>
    </source>
</evidence>
<dbReference type="EMBL" id="UGNP01000001">
    <property type="protein sequence ID" value="STX09893.1"/>
    <property type="molecule type" value="Genomic_DNA"/>
</dbReference>